<evidence type="ECO:0000256" key="2">
    <source>
        <dbReference type="ARBA" id="ARBA00009802"/>
    </source>
</evidence>
<evidence type="ECO:0000256" key="5">
    <source>
        <dbReference type="HAMAP-Rule" id="MF_03139"/>
    </source>
</evidence>
<accession>A0ABR3QL00</accession>
<feature type="domain" description="HTH cro/C1-type" evidence="6">
    <location>
        <begin position="26"/>
        <end position="78"/>
    </location>
</feature>
<dbReference type="EC" id="4.2.1.104" evidence="5"/>
<dbReference type="SUPFAM" id="SSF55234">
    <property type="entry name" value="Cyanase C-terminal domain"/>
    <property type="match status" value="1"/>
</dbReference>
<dbReference type="SMART" id="SM01116">
    <property type="entry name" value="Cyanate_lyase"/>
    <property type="match status" value="1"/>
</dbReference>
<feature type="active site" evidence="5">
    <location>
        <position position="103"/>
    </location>
</feature>
<dbReference type="InterPro" id="IPR036581">
    <property type="entry name" value="Cyanate_lyase_C_sf"/>
</dbReference>
<keyword evidence="3 5" id="KW-0456">Lyase</keyword>
<feature type="active site" evidence="5">
    <location>
        <position position="129"/>
    </location>
</feature>
<dbReference type="InterPro" id="IPR010982">
    <property type="entry name" value="Lambda_DNA-bd_dom_sf"/>
</dbReference>
<dbReference type="HAMAP" id="MF_00535">
    <property type="entry name" value="Cyanate_hydrat"/>
    <property type="match status" value="1"/>
</dbReference>
<dbReference type="NCBIfam" id="TIGR00673">
    <property type="entry name" value="cynS"/>
    <property type="match status" value="1"/>
</dbReference>
<dbReference type="PRINTS" id="PR01693">
    <property type="entry name" value="CYANASE"/>
</dbReference>
<dbReference type="Pfam" id="PF01381">
    <property type="entry name" value="HTH_3"/>
    <property type="match status" value="1"/>
</dbReference>
<sequence>MASHPIATLDASLVPRLPPSSPTLFEAKKQKNLSFEAIAKEVGRDEVAIAALFYGQAQASPEDIKKLSQILDIPAETLESQLAGFPDRGRTIDMPPKEPLIYRLYEIVQNYGYAYKAVLNEKFGDGIMSAISFSTKVEKETDEKGDWAVITLRGKW</sequence>
<feature type="active site" evidence="5">
    <location>
        <position position="106"/>
    </location>
</feature>
<protein>
    <recommendedName>
        <fullName evidence="5">Cyanate hydratase</fullName>
        <shortName evidence="5">Cyanase</shortName>
        <ecNumber evidence="5">4.2.1.104</ecNumber>
    </recommendedName>
    <alternativeName>
        <fullName evidence="5">Cyanate hydrolase</fullName>
    </alternativeName>
    <alternativeName>
        <fullName evidence="5">Cyanate lyase</fullName>
    </alternativeName>
</protein>
<proteinExistence type="inferred from homology"/>
<evidence type="ECO:0000256" key="4">
    <source>
        <dbReference type="ARBA" id="ARBA00035107"/>
    </source>
</evidence>
<comment type="caution">
    <text evidence="7">The sequence shown here is derived from an EMBL/GenBank/DDBJ whole genome shotgun (WGS) entry which is preliminary data.</text>
</comment>
<gene>
    <name evidence="5 7" type="primary">cyn1</name>
    <name evidence="7" type="ORF">SLS60_011242</name>
</gene>
<comment type="function">
    <text evidence="4">Transcriptional coactivator that stimulates GCN4-dependent transcriptional activity by bridging the DNA-binding region of GCN4 and TBP (SPT15), thereby recruiting TBP to GCN4-bound promoters. Involved in induction of the ribosome quality control (RQC) pathway; a pathway that degrades nascent peptide chains during problematic translation. Required to prevent stalled ribosomes from frameshifting.</text>
</comment>
<dbReference type="EMBL" id="JAKJXO020000020">
    <property type="protein sequence ID" value="KAL1592826.1"/>
    <property type="molecule type" value="Genomic_DNA"/>
</dbReference>
<evidence type="ECO:0000259" key="6">
    <source>
        <dbReference type="PROSITE" id="PS50943"/>
    </source>
</evidence>
<dbReference type="Gene3D" id="1.10.260.40">
    <property type="entry name" value="lambda repressor-like DNA-binding domains"/>
    <property type="match status" value="1"/>
</dbReference>
<dbReference type="Proteomes" id="UP001521785">
    <property type="component" value="Unassembled WGS sequence"/>
</dbReference>
<comment type="similarity">
    <text evidence="5">Belongs to the cyanase family.</text>
</comment>
<evidence type="ECO:0000313" key="7">
    <source>
        <dbReference type="EMBL" id="KAL1592826.1"/>
    </source>
</evidence>
<dbReference type="Gene3D" id="3.30.1160.10">
    <property type="entry name" value="Cyanate lyase, C-terminal domain"/>
    <property type="match status" value="1"/>
</dbReference>
<dbReference type="PANTHER" id="PTHR34186:SF2">
    <property type="entry name" value="CYANATE HYDRATASE"/>
    <property type="match status" value="1"/>
</dbReference>
<comment type="similarity">
    <text evidence="2">Belongs to the MBF1 family.</text>
</comment>
<dbReference type="PIRSF" id="PIRSF001263">
    <property type="entry name" value="Cyanate_hydratas"/>
    <property type="match status" value="1"/>
</dbReference>
<evidence type="ECO:0000256" key="1">
    <source>
        <dbReference type="ARBA" id="ARBA00003561"/>
    </source>
</evidence>
<dbReference type="InterPro" id="IPR003712">
    <property type="entry name" value="Cyanate_lyase_C"/>
</dbReference>
<dbReference type="Pfam" id="PF02560">
    <property type="entry name" value="Cyanate_lyase"/>
    <property type="match status" value="1"/>
</dbReference>
<comment type="catalytic activity">
    <reaction evidence="5">
        <text>cyanate + hydrogencarbonate + 3 H(+) = NH4(+) + 2 CO2</text>
        <dbReference type="Rhea" id="RHEA:11120"/>
        <dbReference type="ChEBI" id="CHEBI:15378"/>
        <dbReference type="ChEBI" id="CHEBI:16526"/>
        <dbReference type="ChEBI" id="CHEBI:17544"/>
        <dbReference type="ChEBI" id="CHEBI:28938"/>
        <dbReference type="ChEBI" id="CHEBI:29195"/>
        <dbReference type="EC" id="4.2.1.104"/>
    </reaction>
</comment>
<dbReference type="SUPFAM" id="SSF47413">
    <property type="entry name" value="lambda repressor-like DNA-binding domains"/>
    <property type="match status" value="1"/>
</dbReference>
<keyword evidence="8" id="KW-1185">Reference proteome</keyword>
<comment type="function">
    <text evidence="1 5">Catalyzes the reaction of cyanate with bicarbonate to produce ammonia and carbon dioxide.</text>
</comment>
<dbReference type="PROSITE" id="PS50943">
    <property type="entry name" value="HTH_CROC1"/>
    <property type="match status" value="1"/>
</dbReference>
<name>A0ABR3QL00_9PLEO</name>
<dbReference type="CDD" id="cd00559">
    <property type="entry name" value="Cyanase_C"/>
    <property type="match status" value="1"/>
</dbReference>
<dbReference type="InterPro" id="IPR001387">
    <property type="entry name" value="Cro/C1-type_HTH"/>
</dbReference>
<reference evidence="7 8" key="1">
    <citation type="submission" date="2024-02" db="EMBL/GenBank/DDBJ databases">
        <title>De novo assembly and annotation of 12 fungi associated with fruit tree decline syndrome in Ontario, Canada.</title>
        <authorList>
            <person name="Sulman M."/>
            <person name="Ellouze W."/>
            <person name="Ilyukhin E."/>
        </authorList>
    </citation>
    <scope>NUCLEOTIDE SEQUENCE [LARGE SCALE GENOMIC DNA]</scope>
    <source>
        <strain evidence="7 8">M42-189</strain>
    </source>
</reference>
<dbReference type="PANTHER" id="PTHR34186">
    <property type="entry name" value="CYANATE HYDRATASE"/>
    <property type="match status" value="1"/>
</dbReference>
<dbReference type="InterPro" id="IPR008076">
    <property type="entry name" value="Cyanase"/>
</dbReference>
<evidence type="ECO:0000313" key="8">
    <source>
        <dbReference type="Proteomes" id="UP001521785"/>
    </source>
</evidence>
<dbReference type="SMART" id="SM00530">
    <property type="entry name" value="HTH_XRE"/>
    <property type="match status" value="1"/>
</dbReference>
<evidence type="ECO:0000256" key="3">
    <source>
        <dbReference type="ARBA" id="ARBA00023239"/>
    </source>
</evidence>
<organism evidence="7 8">
    <name type="scientific">Paraconiothyrium brasiliense</name>
    <dbReference type="NCBI Taxonomy" id="300254"/>
    <lineage>
        <taxon>Eukaryota</taxon>
        <taxon>Fungi</taxon>
        <taxon>Dikarya</taxon>
        <taxon>Ascomycota</taxon>
        <taxon>Pezizomycotina</taxon>
        <taxon>Dothideomycetes</taxon>
        <taxon>Pleosporomycetidae</taxon>
        <taxon>Pleosporales</taxon>
        <taxon>Massarineae</taxon>
        <taxon>Didymosphaeriaceae</taxon>
        <taxon>Paraconiothyrium</taxon>
    </lineage>
</organism>